<keyword evidence="1" id="KW-0813">Transport</keyword>
<name>A0ABU5VYY6_9BACT</name>
<dbReference type="InterPro" id="IPR051120">
    <property type="entry name" value="ABC_AA/LPS_Transport"/>
</dbReference>
<dbReference type="RefSeq" id="WP_323578533.1">
    <property type="nucleotide sequence ID" value="NZ_JAYGJQ010000003.1"/>
</dbReference>
<gene>
    <name evidence="5" type="ORF">SHI21_18420</name>
</gene>
<comment type="caution">
    <text evidence="5">The sequence shown here is derived from an EMBL/GenBank/DDBJ whole genome shotgun (WGS) entry which is preliminary data.</text>
</comment>
<dbReference type="SUPFAM" id="SSF52540">
    <property type="entry name" value="P-loop containing nucleoside triphosphate hydrolases"/>
    <property type="match status" value="1"/>
</dbReference>
<dbReference type="GO" id="GO:0005524">
    <property type="term" value="F:ATP binding"/>
    <property type="evidence" value="ECO:0007669"/>
    <property type="project" value="UniProtKB-KW"/>
</dbReference>
<dbReference type="CDD" id="cd03219">
    <property type="entry name" value="ABC_Mj1267_LivG_branched"/>
    <property type="match status" value="1"/>
</dbReference>
<dbReference type="Pfam" id="PF12399">
    <property type="entry name" value="BCA_ABC_TP_C"/>
    <property type="match status" value="1"/>
</dbReference>
<keyword evidence="3 5" id="KW-0067">ATP-binding</keyword>
<dbReference type="InterPro" id="IPR027417">
    <property type="entry name" value="P-loop_NTPase"/>
</dbReference>
<proteinExistence type="predicted"/>
<dbReference type="InterPro" id="IPR003439">
    <property type="entry name" value="ABC_transporter-like_ATP-bd"/>
</dbReference>
<organism evidence="5 6">
    <name type="scientific">Bacteriovorax antarcticus</name>
    <dbReference type="NCBI Taxonomy" id="3088717"/>
    <lineage>
        <taxon>Bacteria</taxon>
        <taxon>Pseudomonadati</taxon>
        <taxon>Bdellovibrionota</taxon>
        <taxon>Bacteriovoracia</taxon>
        <taxon>Bacteriovoracales</taxon>
        <taxon>Bacteriovoracaceae</taxon>
        <taxon>Bacteriovorax</taxon>
    </lineage>
</organism>
<feature type="domain" description="ABC transporter" evidence="4">
    <location>
        <begin position="7"/>
        <end position="255"/>
    </location>
</feature>
<dbReference type="PROSITE" id="PS50893">
    <property type="entry name" value="ABC_TRANSPORTER_2"/>
    <property type="match status" value="1"/>
</dbReference>
<sequence length="261" mass="28823">MGAAALLSIDKVTMRFGGLTAVKNVSISIGKTDLVAVIGPNGAGKTTLFNTITGIYSPTEGTVTLDGEKISARKASDITKLGIARTFQNIRLFNNLSVIDNIKIARHTRIKYSFFDGIFKTKKYREEEKLITEESLKLLELFNLADKKDLLAKNLPYGAQRKLEMARALATKPKLLLLDEPAAGMNPTETKELSELIHFIRDQFQIAVILIEHDMNLVMGIAERIYVLDYGNLIAEGASRDIQNNPKVIEAYLGADIDTGH</sequence>
<dbReference type="InterPro" id="IPR032823">
    <property type="entry name" value="BCA_ABC_TP_C"/>
</dbReference>
<protein>
    <submittedName>
        <fullName evidence="5">ABC transporter ATP-binding protein</fullName>
    </submittedName>
</protein>
<evidence type="ECO:0000259" key="4">
    <source>
        <dbReference type="PROSITE" id="PS50893"/>
    </source>
</evidence>
<accession>A0ABU5VYY6</accession>
<dbReference type="EMBL" id="JAYGJQ010000003">
    <property type="protein sequence ID" value="MEA9358216.1"/>
    <property type="molecule type" value="Genomic_DNA"/>
</dbReference>
<dbReference type="PANTHER" id="PTHR45772">
    <property type="entry name" value="CONSERVED COMPONENT OF ABC TRANSPORTER FOR NATURAL AMINO ACIDS-RELATED"/>
    <property type="match status" value="1"/>
</dbReference>
<reference evidence="5 6" key="1">
    <citation type="submission" date="2023-11" db="EMBL/GenBank/DDBJ databases">
        <title>A Novel Polar Bacteriovorax (B. antarcticus) Isolated from the Biocrust in Antarctica.</title>
        <authorList>
            <person name="Mun W."/>
            <person name="Choi S.Y."/>
            <person name="Mitchell R.J."/>
        </authorList>
    </citation>
    <scope>NUCLEOTIDE SEQUENCE [LARGE SCALE GENOMIC DNA]</scope>
    <source>
        <strain evidence="5 6">PP10</strain>
    </source>
</reference>
<evidence type="ECO:0000256" key="3">
    <source>
        <dbReference type="ARBA" id="ARBA00022840"/>
    </source>
</evidence>
<dbReference type="Proteomes" id="UP001302274">
    <property type="component" value="Unassembled WGS sequence"/>
</dbReference>
<evidence type="ECO:0000313" key="5">
    <source>
        <dbReference type="EMBL" id="MEA9358216.1"/>
    </source>
</evidence>
<keyword evidence="2" id="KW-0547">Nucleotide-binding</keyword>
<evidence type="ECO:0000313" key="6">
    <source>
        <dbReference type="Proteomes" id="UP001302274"/>
    </source>
</evidence>
<keyword evidence="6" id="KW-1185">Reference proteome</keyword>
<evidence type="ECO:0000256" key="1">
    <source>
        <dbReference type="ARBA" id="ARBA00022448"/>
    </source>
</evidence>
<evidence type="ECO:0000256" key="2">
    <source>
        <dbReference type="ARBA" id="ARBA00022741"/>
    </source>
</evidence>
<dbReference type="Gene3D" id="3.40.50.300">
    <property type="entry name" value="P-loop containing nucleotide triphosphate hydrolases"/>
    <property type="match status" value="1"/>
</dbReference>
<dbReference type="SMART" id="SM00382">
    <property type="entry name" value="AAA"/>
    <property type="match status" value="1"/>
</dbReference>
<dbReference type="InterPro" id="IPR003593">
    <property type="entry name" value="AAA+_ATPase"/>
</dbReference>
<dbReference type="Pfam" id="PF00005">
    <property type="entry name" value="ABC_tran"/>
    <property type="match status" value="1"/>
</dbReference>
<dbReference type="PANTHER" id="PTHR45772:SF7">
    <property type="entry name" value="AMINO ACID ABC TRANSPORTER ATP-BINDING PROTEIN"/>
    <property type="match status" value="1"/>
</dbReference>